<gene>
    <name evidence="3" type="ORF">EKG37_11850</name>
</gene>
<evidence type="ECO:0000313" key="3">
    <source>
        <dbReference type="EMBL" id="RTR30992.1"/>
    </source>
</evidence>
<keyword evidence="4" id="KW-1185">Reference proteome</keyword>
<feature type="domain" description="Serine aminopeptidase S33" evidence="2">
    <location>
        <begin position="45"/>
        <end position="232"/>
    </location>
</feature>
<dbReference type="GO" id="GO:0016020">
    <property type="term" value="C:membrane"/>
    <property type="evidence" value="ECO:0007669"/>
    <property type="project" value="TreeGrafter"/>
</dbReference>
<dbReference type="InterPro" id="IPR022742">
    <property type="entry name" value="Hydrolase_4"/>
</dbReference>
<dbReference type="OrthoDB" id="9805423at2"/>
<dbReference type="PANTHER" id="PTHR43798">
    <property type="entry name" value="MONOACYLGLYCEROL LIPASE"/>
    <property type="match status" value="1"/>
</dbReference>
<dbReference type="PRINTS" id="PR00111">
    <property type="entry name" value="ABHYDROLASE"/>
</dbReference>
<dbReference type="InterPro" id="IPR000073">
    <property type="entry name" value="AB_hydrolase_1"/>
</dbReference>
<dbReference type="Gene3D" id="3.40.50.1820">
    <property type="entry name" value="alpha/beta hydrolase"/>
    <property type="match status" value="1"/>
</dbReference>
<dbReference type="RefSeq" id="WP_126408885.1">
    <property type="nucleotide sequence ID" value="NZ_RXNT01000009.1"/>
</dbReference>
<dbReference type="GO" id="GO:0016787">
    <property type="term" value="F:hydrolase activity"/>
    <property type="evidence" value="ECO:0007669"/>
    <property type="project" value="UniProtKB-KW"/>
</dbReference>
<comment type="caution">
    <text evidence="3">The sequence shown here is derived from an EMBL/GenBank/DDBJ whole genome shotgun (WGS) entry which is preliminary data.</text>
</comment>
<evidence type="ECO:0000259" key="2">
    <source>
        <dbReference type="Pfam" id="PF12146"/>
    </source>
</evidence>
<dbReference type="PANTHER" id="PTHR43798:SF31">
    <property type="entry name" value="AB HYDROLASE SUPERFAMILY PROTEIN YCLE"/>
    <property type="match status" value="1"/>
</dbReference>
<accession>A0A431W677</accession>
<dbReference type="AlphaFoldDB" id="A0A431W677"/>
<name>A0A431W677_9BACI</name>
<dbReference type="SUPFAM" id="SSF53474">
    <property type="entry name" value="alpha/beta-Hydrolases"/>
    <property type="match status" value="1"/>
</dbReference>
<dbReference type="InterPro" id="IPR050266">
    <property type="entry name" value="AB_hydrolase_sf"/>
</dbReference>
<evidence type="ECO:0000256" key="1">
    <source>
        <dbReference type="ARBA" id="ARBA00022801"/>
    </source>
</evidence>
<dbReference type="EMBL" id="RXNT01000009">
    <property type="protein sequence ID" value="RTR30992.1"/>
    <property type="molecule type" value="Genomic_DNA"/>
</dbReference>
<sequence>MPIFNFEKTQIFFEDYGTGIPIVFIHPPAMGRKVFHFQSQLSDRFRVIFPDLSGHGDSIGPSRDVSIMGYAQEIKGLIEHLQISKAVVCGYSSGGLIALEFALSFPDHTSAVILASGFPEVKSVALKYEHLMGMYFVKKFPRLLAKLISQSHSRDKSLRDEIYEHMLKTDRKTWFRYYEESLHYSCVERLQLLKVPLFLLYGSRDFATQNIKIFKKKLSFQLAIIKHVAHQIPTKKWEIFNEHITDFVTEQENENKNKTSHSYE</sequence>
<reference evidence="3 4" key="1">
    <citation type="submission" date="2018-12" db="EMBL/GenBank/DDBJ databases">
        <title>Bacillus yapensis draft genome sequence.</title>
        <authorList>
            <person name="Yu L."/>
            <person name="Xu X."/>
            <person name="Tang X."/>
        </authorList>
    </citation>
    <scope>NUCLEOTIDE SEQUENCE [LARGE SCALE GENOMIC DNA]</scope>
    <source>
        <strain evidence="3 4">XXST-01</strain>
    </source>
</reference>
<keyword evidence="1 3" id="KW-0378">Hydrolase</keyword>
<evidence type="ECO:0000313" key="4">
    <source>
        <dbReference type="Proteomes" id="UP000271374"/>
    </source>
</evidence>
<organism evidence="3 4">
    <name type="scientific">Bacillus yapensis</name>
    <dbReference type="NCBI Taxonomy" id="2492960"/>
    <lineage>
        <taxon>Bacteria</taxon>
        <taxon>Bacillati</taxon>
        <taxon>Bacillota</taxon>
        <taxon>Bacilli</taxon>
        <taxon>Bacillales</taxon>
        <taxon>Bacillaceae</taxon>
        <taxon>Bacillus</taxon>
    </lineage>
</organism>
<proteinExistence type="predicted"/>
<dbReference type="Pfam" id="PF12146">
    <property type="entry name" value="Hydrolase_4"/>
    <property type="match status" value="1"/>
</dbReference>
<protein>
    <submittedName>
        <fullName evidence="3">Alpha/beta hydrolase</fullName>
    </submittedName>
</protein>
<dbReference type="Proteomes" id="UP000271374">
    <property type="component" value="Unassembled WGS sequence"/>
</dbReference>
<dbReference type="InterPro" id="IPR029058">
    <property type="entry name" value="AB_hydrolase_fold"/>
</dbReference>